<name>A0AAW1YJ71_RUBAR</name>
<sequence length="109" mass="11563">MHPQFSGLQDRSVGSMPPPPQPAMSATALLQKAAQMGAAATNASLLRGFGMCPRHLFSHTRACNGISGKQNQIVPQLLQGLDWVFLCGYCSCISFGSGEYSGKDMARSS</sequence>
<keyword evidence="3" id="KW-1185">Reference proteome</keyword>
<reference evidence="2 3" key="1">
    <citation type="journal article" date="2023" name="G3 (Bethesda)">
        <title>A chromosome-length genome assembly and annotation of blackberry (Rubus argutus, cv. 'Hillquist').</title>
        <authorList>
            <person name="Bruna T."/>
            <person name="Aryal R."/>
            <person name="Dudchenko O."/>
            <person name="Sargent D.J."/>
            <person name="Mead D."/>
            <person name="Buti M."/>
            <person name="Cavallini A."/>
            <person name="Hytonen T."/>
            <person name="Andres J."/>
            <person name="Pham M."/>
            <person name="Weisz D."/>
            <person name="Mascagni F."/>
            <person name="Usai G."/>
            <person name="Natali L."/>
            <person name="Bassil N."/>
            <person name="Fernandez G.E."/>
            <person name="Lomsadze A."/>
            <person name="Armour M."/>
            <person name="Olukolu B."/>
            <person name="Poorten T."/>
            <person name="Britton C."/>
            <person name="Davik J."/>
            <person name="Ashrafi H."/>
            <person name="Aiden E.L."/>
            <person name="Borodovsky M."/>
            <person name="Worthington M."/>
        </authorList>
    </citation>
    <scope>NUCLEOTIDE SEQUENCE [LARGE SCALE GENOMIC DNA]</scope>
    <source>
        <strain evidence="2">PI 553951</strain>
    </source>
</reference>
<comment type="caution">
    <text evidence="2">The sequence shown here is derived from an EMBL/GenBank/DDBJ whole genome shotgun (WGS) entry which is preliminary data.</text>
</comment>
<protein>
    <submittedName>
        <fullName evidence="2">Uncharacterized protein</fullName>
    </submittedName>
</protein>
<gene>
    <name evidence="2" type="ORF">M0R45_004221</name>
</gene>
<evidence type="ECO:0000313" key="2">
    <source>
        <dbReference type="EMBL" id="KAK9948655.1"/>
    </source>
</evidence>
<accession>A0AAW1YJ71</accession>
<dbReference type="Proteomes" id="UP001457282">
    <property type="component" value="Unassembled WGS sequence"/>
</dbReference>
<evidence type="ECO:0000313" key="3">
    <source>
        <dbReference type="Proteomes" id="UP001457282"/>
    </source>
</evidence>
<evidence type="ECO:0000256" key="1">
    <source>
        <dbReference type="SAM" id="MobiDB-lite"/>
    </source>
</evidence>
<organism evidence="2 3">
    <name type="scientific">Rubus argutus</name>
    <name type="common">Southern blackberry</name>
    <dbReference type="NCBI Taxonomy" id="59490"/>
    <lineage>
        <taxon>Eukaryota</taxon>
        <taxon>Viridiplantae</taxon>
        <taxon>Streptophyta</taxon>
        <taxon>Embryophyta</taxon>
        <taxon>Tracheophyta</taxon>
        <taxon>Spermatophyta</taxon>
        <taxon>Magnoliopsida</taxon>
        <taxon>eudicotyledons</taxon>
        <taxon>Gunneridae</taxon>
        <taxon>Pentapetalae</taxon>
        <taxon>rosids</taxon>
        <taxon>fabids</taxon>
        <taxon>Rosales</taxon>
        <taxon>Rosaceae</taxon>
        <taxon>Rosoideae</taxon>
        <taxon>Rosoideae incertae sedis</taxon>
        <taxon>Rubus</taxon>
    </lineage>
</organism>
<dbReference type="EMBL" id="JBEDUW010000001">
    <property type="protein sequence ID" value="KAK9948655.1"/>
    <property type="molecule type" value="Genomic_DNA"/>
</dbReference>
<dbReference type="AlphaFoldDB" id="A0AAW1YJ71"/>
<proteinExistence type="predicted"/>
<feature type="region of interest" description="Disordered" evidence="1">
    <location>
        <begin position="1"/>
        <end position="25"/>
    </location>
</feature>